<dbReference type="GO" id="GO:0000160">
    <property type="term" value="P:phosphorelay signal transduction system"/>
    <property type="evidence" value="ECO:0007669"/>
    <property type="project" value="InterPro"/>
</dbReference>
<dbReference type="CDD" id="cd17551">
    <property type="entry name" value="REC_RpfG-like"/>
    <property type="match status" value="1"/>
</dbReference>
<feature type="domain" description="Response regulatory" evidence="2">
    <location>
        <begin position="2"/>
        <end position="119"/>
    </location>
</feature>
<proteinExistence type="predicted"/>
<dbReference type="SMART" id="SM00448">
    <property type="entry name" value="REC"/>
    <property type="match status" value="1"/>
</dbReference>
<sequence length="352" mass="39366">MNILIVDDNQTNVMLLKHLVMRLGDCRPATFLASPEALAWADENQADIVLVDNMMPDLDGAEFIRRFRKRAGNQDVPIVMITTADAKDIRLQALDAGATDFLGKPVDPSEFTARLRNLLSLRRHQNEARDRAVWLTGTVEQATRDVVAREEELILRLSRAAEFRDPETGNHIRRMAHYSRLIAEGLGLAPEEVTHIHRAAPMHDIGKIGVPDHILCKPGRLDPDEMAIMHGHPRIGWEILKSSDSALIAMGADIALTHHEKWDGTGYPDRLAGTAIPLPGRIVAVADVFDALISVRPYKLAWSVERARSLLAEQAGRHFDPACVDAMFAVWDRVLEIRERFKDEVPHDHSAV</sequence>
<dbReference type="SUPFAM" id="SSF52172">
    <property type="entry name" value="CheY-like"/>
    <property type="match status" value="1"/>
</dbReference>
<dbReference type="PANTHER" id="PTHR45228">
    <property type="entry name" value="CYCLIC DI-GMP PHOSPHODIESTERASE TM_0186-RELATED"/>
    <property type="match status" value="1"/>
</dbReference>
<dbReference type="InterPro" id="IPR037522">
    <property type="entry name" value="HD_GYP_dom"/>
</dbReference>
<dbReference type="InterPro" id="IPR001789">
    <property type="entry name" value="Sig_transdc_resp-reg_receiver"/>
</dbReference>
<dbReference type="PROSITE" id="PS51832">
    <property type="entry name" value="HD_GYP"/>
    <property type="match status" value="1"/>
</dbReference>
<dbReference type="SMART" id="SM00471">
    <property type="entry name" value="HDc"/>
    <property type="match status" value="1"/>
</dbReference>
<reference evidence="4 5" key="1">
    <citation type="submission" date="2018-12" db="EMBL/GenBank/DDBJ databases">
        <authorList>
            <person name="Yang Y."/>
        </authorList>
    </citation>
    <scope>NUCLEOTIDE SEQUENCE [LARGE SCALE GENOMIC DNA]</scope>
    <source>
        <strain evidence="4 5">GSF71</strain>
    </source>
</reference>
<dbReference type="PANTHER" id="PTHR45228:SF1">
    <property type="entry name" value="CYCLIC DI-GMP PHOSPHODIESTERASE TM_0186"/>
    <property type="match status" value="1"/>
</dbReference>
<comment type="caution">
    <text evidence="4">The sequence shown here is derived from an EMBL/GenBank/DDBJ whole genome shotgun (WGS) entry which is preliminary data.</text>
</comment>
<dbReference type="InterPro" id="IPR003607">
    <property type="entry name" value="HD/PDEase_dom"/>
</dbReference>
<dbReference type="InterPro" id="IPR011006">
    <property type="entry name" value="CheY-like_superfamily"/>
</dbReference>
<evidence type="ECO:0000259" key="3">
    <source>
        <dbReference type="PROSITE" id="PS51832"/>
    </source>
</evidence>
<dbReference type="Pfam" id="PF13487">
    <property type="entry name" value="HD_5"/>
    <property type="match status" value="1"/>
</dbReference>
<evidence type="ECO:0000256" key="1">
    <source>
        <dbReference type="PROSITE-ProRule" id="PRU00169"/>
    </source>
</evidence>
<dbReference type="SUPFAM" id="SSF109604">
    <property type="entry name" value="HD-domain/PDEase-like"/>
    <property type="match status" value="1"/>
</dbReference>
<feature type="modified residue" description="4-aspartylphosphate" evidence="1">
    <location>
        <position position="52"/>
    </location>
</feature>
<dbReference type="Gene3D" id="3.40.50.2300">
    <property type="match status" value="1"/>
</dbReference>
<accession>A0A433IZS7</accession>
<evidence type="ECO:0000259" key="2">
    <source>
        <dbReference type="PROSITE" id="PS50110"/>
    </source>
</evidence>
<dbReference type="Gene3D" id="1.10.3210.10">
    <property type="entry name" value="Hypothetical protein af1432"/>
    <property type="match status" value="1"/>
</dbReference>
<dbReference type="Pfam" id="PF00072">
    <property type="entry name" value="Response_reg"/>
    <property type="match status" value="1"/>
</dbReference>
<feature type="domain" description="HD-GYP" evidence="3">
    <location>
        <begin position="146"/>
        <end position="343"/>
    </location>
</feature>
<dbReference type="CDD" id="cd00077">
    <property type="entry name" value="HDc"/>
    <property type="match status" value="1"/>
</dbReference>
<evidence type="ECO:0000313" key="4">
    <source>
        <dbReference type="EMBL" id="RUQ61390.1"/>
    </source>
</evidence>
<dbReference type="RefSeq" id="WP_127004872.1">
    <property type="nucleotide sequence ID" value="NZ_JBNPXW010000032.1"/>
</dbReference>
<dbReference type="EMBL" id="RZIJ01000046">
    <property type="protein sequence ID" value="RUQ61390.1"/>
    <property type="molecule type" value="Genomic_DNA"/>
</dbReference>
<dbReference type="Proteomes" id="UP000280346">
    <property type="component" value="Unassembled WGS sequence"/>
</dbReference>
<keyword evidence="1" id="KW-0597">Phosphoprotein</keyword>
<keyword evidence="5" id="KW-1185">Reference proteome</keyword>
<dbReference type="GO" id="GO:0008081">
    <property type="term" value="F:phosphoric diester hydrolase activity"/>
    <property type="evidence" value="ECO:0007669"/>
    <property type="project" value="UniProtKB-ARBA"/>
</dbReference>
<organism evidence="4 5">
    <name type="scientific">Azospirillum doebereinerae</name>
    <dbReference type="NCBI Taxonomy" id="92933"/>
    <lineage>
        <taxon>Bacteria</taxon>
        <taxon>Pseudomonadati</taxon>
        <taxon>Pseudomonadota</taxon>
        <taxon>Alphaproteobacteria</taxon>
        <taxon>Rhodospirillales</taxon>
        <taxon>Azospirillaceae</taxon>
        <taxon>Azospirillum</taxon>
    </lineage>
</organism>
<dbReference type="PROSITE" id="PS50110">
    <property type="entry name" value="RESPONSE_REGULATORY"/>
    <property type="match status" value="1"/>
</dbReference>
<protein>
    <submittedName>
        <fullName evidence="4">Response regulator</fullName>
    </submittedName>
</protein>
<name>A0A433IZS7_9PROT</name>
<dbReference type="OrthoDB" id="9176789at2"/>
<evidence type="ECO:0000313" key="5">
    <source>
        <dbReference type="Proteomes" id="UP000280346"/>
    </source>
</evidence>
<dbReference type="AlphaFoldDB" id="A0A433IZS7"/>
<dbReference type="InterPro" id="IPR052020">
    <property type="entry name" value="Cyclic_di-GMP/3'3'-cGAMP_PDE"/>
</dbReference>
<gene>
    <name evidence="4" type="ORF">EJ913_29870</name>
</gene>